<dbReference type="RefSeq" id="YP_009119079.1">
    <property type="nucleotide sequence ID" value="NC_026440.1"/>
</dbReference>
<feature type="compositionally biased region" description="Basic and acidic residues" evidence="1">
    <location>
        <begin position="193"/>
        <end position="214"/>
    </location>
</feature>
<proteinExistence type="predicted"/>
<feature type="compositionally biased region" description="Basic residues" evidence="1">
    <location>
        <begin position="7"/>
        <end position="17"/>
    </location>
</feature>
<dbReference type="GeneID" id="23461761"/>
<dbReference type="KEGG" id="vg:23461761"/>
<feature type="compositionally biased region" description="Low complexity" evidence="1">
    <location>
        <begin position="520"/>
        <end position="535"/>
    </location>
</feature>
<feature type="region of interest" description="Disordered" evidence="1">
    <location>
        <begin position="520"/>
        <end position="541"/>
    </location>
</feature>
<feature type="compositionally biased region" description="Acidic residues" evidence="1">
    <location>
        <begin position="270"/>
        <end position="279"/>
    </location>
</feature>
<evidence type="ECO:0000256" key="1">
    <source>
        <dbReference type="SAM" id="MobiDB-lite"/>
    </source>
</evidence>
<reference evidence="2 3" key="1">
    <citation type="journal article" date="2015" name="Parasitol. Res.">
        <title>Viruses in close associations with free-living amoebae.</title>
        <authorList>
            <person name="Scheid P."/>
        </authorList>
    </citation>
    <scope>NUCLEOTIDE SEQUENCE [LARGE SCALE GENOMIC DNA]</scope>
    <source>
        <strain evidence="2">KlaHel</strain>
    </source>
</reference>
<evidence type="ECO:0000313" key="2">
    <source>
        <dbReference type="EMBL" id="AJF96844.1"/>
    </source>
</evidence>
<dbReference type="Proteomes" id="UP000202511">
    <property type="component" value="Segment"/>
</dbReference>
<accession>A0A0B5J078</accession>
<sequence>MSATATPKRRLAKRTKRASGAAVATTTENLAAHDSFYVLFPQPDSTDTPEGQAANVQEPFAFNDGETSMEVDKDAPTPAIATGADDAVSVLPVPSTTMATTSPNMPLAAANNDTEDGEPSSSSEPVDGTDAPAHASSEPAPMLTEEPTEESAVNNTVPDTALPPAETAASPASSADDAMDQQQEPQPTNNKRPCQDDQPERETFADGGHDDVAKSTETNGDTAEADDESTVTLPLKKRRRMLVPEDDSEGNDNATEAVTTAPDRQRIVAEGDDDNDDDEAKPLDAAEDSTAGKPYVTNMDDYPIAMRYLGITRLSTLIGYMLALVVGGHCRWFRMGPAGPSGRPALEISPRFDVAADGRRFVCGVDCRLYGGDGMIERALPHGSTVSGKGTAFDPYVATIKGIVAVTPEIVEPLYDDWAPSLFDQRLARPQDKIVLRFALADRADRDEACVPLACLLDDGDDTPSALPLAKQRVSVHLDAVWRRLAAHPLMFKTAAKHAEHYRSLVASAAATATAASSAATSASSPASPLTAVSTPIAASS</sequence>
<organism evidence="2 3">
    <name type="scientific">Pandoravirus inopinatum</name>
    <dbReference type="NCBI Taxonomy" id="1605721"/>
    <lineage>
        <taxon>Viruses</taxon>
        <taxon>Pandoravirus</taxon>
    </lineage>
</organism>
<feature type="region of interest" description="Disordered" evidence="1">
    <location>
        <begin position="1"/>
        <end position="26"/>
    </location>
</feature>
<feature type="region of interest" description="Disordered" evidence="1">
    <location>
        <begin position="40"/>
        <end position="294"/>
    </location>
</feature>
<feature type="compositionally biased region" description="Polar residues" evidence="1">
    <location>
        <begin position="94"/>
        <end position="104"/>
    </location>
</feature>
<feature type="compositionally biased region" description="Low complexity" evidence="1">
    <location>
        <begin position="162"/>
        <end position="183"/>
    </location>
</feature>
<name>A0A0B5J078_9VIRU</name>
<dbReference type="EMBL" id="KP136319">
    <property type="protein sequence ID" value="AJF96844.1"/>
    <property type="molecule type" value="Genomic_DNA"/>
</dbReference>
<protein>
    <submittedName>
        <fullName evidence="2">Uncharacterized protein</fullName>
    </submittedName>
</protein>
<evidence type="ECO:0000313" key="3">
    <source>
        <dbReference type="Proteomes" id="UP000202511"/>
    </source>
</evidence>